<name>A0A0F9E496_9ZZZZ</name>
<sequence>MPQLVGPQYTASESITVSSTAVGLTAATFGTRSHAHITCEDNPVRYWLDGSSPTATVGHRLEVGGVLDLDSTDQLVSVLFIAVGADGVLRASFGEG</sequence>
<proteinExistence type="predicted"/>
<protein>
    <submittedName>
        <fullName evidence="1">Uncharacterized protein</fullName>
    </submittedName>
</protein>
<dbReference type="EMBL" id="LAZR01038699">
    <property type="protein sequence ID" value="KKL18873.1"/>
    <property type="molecule type" value="Genomic_DNA"/>
</dbReference>
<evidence type="ECO:0000313" key="1">
    <source>
        <dbReference type="EMBL" id="KKL18873.1"/>
    </source>
</evidence>
<dbReference type="AlphaFoldDB" id="A0A0F9E496"/>
<reference evidence="1" key="1">
    <citation type="journal article" date="2015" name="Nature">
        <title>Complex archaea that bridge the gap between prokaryotes and eukaryotes.</title>
        <authorList>
            <person name="Spang A."/>
            <person name="Saw J.H."/>
            <person name="Jorgensen S.L."/>
            <person name="Zaremba-Niedzwiedzka K."/>
            <person name="Martijn J."/>
            <person name="Lind A.E."/>
            <person name="van Eijk R."/>
            <person name="Schleper C."/>
            <person name="Guy L."/>
            <person name="Ettema T.J."/>
        </authorList>
    </citation>
    <scope>NUCLEOTIDE SEQUENCE</scope>
</reference>
<accession>A0A0F9E496</accession>
<organism evidence="1">
    <name type="scientific">marine sediment metagenome</name>
    <dbReference type="NCBI Taxonomy" id="412755"/>
    <lineage>
        <taxon>unclassified sequences</taxon>
        <taxon>metagenomes</taxon>
        <taxon>ecological metagenomes</taxon>
    </lineage>
</organism>
<comment type="caution">
    <text evidence="1">The sequence shown here is derived from an EMBL/GenBank/DDBJ whole genome shotgun (WGS) entry which is preliminary data.</text>
</comment>
<gene>
    <name evidence="1" type="ORF">LCGC14_2471190</name>
</gene>